<accession>A0A8H2VGB7</accession>
<dbReference type="PANTHER" id="PTHR21021:SF16">
    <property type="entry name" value="TIP41-LIKE PROTEIN"/>
    <property type="match status" value="1"/>
</dbReference>
<evidence type="ECO:0000313" key="4">
    <source>
        <dbReference type="Proteomes" id="UP000644660"/>
    </source>
</evidence>
<dbReference type="Pfam" id="PF04176">
    <property type="entry name" value="TIP41"/>
    <property type="match status" value="1"/>
</dbReference>
<evidence type="ECO:0000256" key="1">
    <source>
        <dbReference type="ARBA" id="ARBA00006658"/>
    </source>
</evidence>
<dbReference type="PANTHER" id="PTHR21021">
    <property type="entry name" value="GAF/PUTATIVE CYTOSKELETAL PROTEIN"/>
    <property type="match status" value="1"/>
</dbReference>
<dbReference type="Proteomes" id="UP000644660">
    <property type="component" value="Unassembled WGS sequence"/>
</dbReference>
<evidence type="ECO:0000256" key="2">
    <source>
        <dbReference type="SAM" id="MobiDB-lite"/>
    </source>
</evidence>
<organism evidence="3 4">
    <name type="scientific">Maudiozyma barnettii</name>
    <dbReference type="NCBI Taxonomy" id="61262"/>
    <lineage>
        <taxon>Eukaryota</taxon>
        <taxon>Fungi</taxon>
        <taxon>Dikarya</taxon>
        <taxon>Ascomycota</taxon>
        <taxon>Saccharomycotina</taxon>
        <taxon>Saccharomycetes</taxon>
        <taxon>Saccharomycetales</taxon>
        <taxon>Saccharomycetaceae</taxon>
        <taxon>Maudiozyma</taxon>
    </lineage>
</organism>
<keyword evidence="4" id="KW-1185">Reference proteome</keyword>
<sequence length="378" mass="43170">MSERQDNKKFTRPGGINTIQVDAARQVHMRTMQARIPGGGSTTQSSTSRYKVPQTTMSNSGPRTPTASRMIPPARHICNNPNNPPCANCGGVIIPSPKAFLPLEDRPSMSINNWTISSKKRPILNAEELHNWETKELRGLGALPEMIFGNNFIRVMNTEHKWGIEYNTLDALKMVALSDSGIRVAHSKAWLDSKLQQQQNNAEDSSGIDMENSLKIVKNYDWTYSTEYEGTVVGDNKDKYSFKVDNNLTLPVDKLSKQDKILYFDEMVLFEDELADCGVSMLNVKIRVMNERLLLLSRFFLRVDDVLLRVYDSRIYVEFDDNIVMREIKKYEGNYNDILAKHHISHSHDPKAALRDSNWVAEHTPIIDRRCEVMTFND</sequence>
<dbReference type="GO" id="GO:0005829">
    <property type="term" value="C:cytosol"/>
    <property type="evidence" value="ECO:0007669"/>
    <property type="project" value="TreeGrafter"/>
</dbReference>
<name>A0A8H2VGB7_9SACH</name>
<dbReference type="EMBL" id="CAEFZW010000005">
    <property type="protein sequence ID" value="CAB4254971.1"/>
    <property type="molecule type" value="Genomic_DNA"/>
</dbReference>
<dbReference type="GeneID" id="64857998"/>
<dbReference type="InterPro" id="IPR051330">
    <property type="entry name" value="Phosphatase_reg/MetRdx"/>
</dbReference>
<dbReference type="GO" id="GO:0031929">
    <property type="term" value="P:TOR signaling"/>
    <property type="evidence" value="ECO:0007669"/>
    <property type="project" value="TreeGrafter"/>
</dbReference>
<dbReference type="InterPro" id="IPR007303">
    <property type="entry name" value="TIP41-like"/>
</dbReference>
<comment type="caution">
    <text evidence="3">The sequence shown here is derived from an EMBL/GenBank/DDBJ whole genome shotgun (WGS) entry which is preliminary data.</text>
</comment>
<gene>
    <name evidence="3" type="ORF">KABA2_05S05456</name>
</gene>
<dbReference type="RefSeq" id="XP_041406815.1">
    <property type="nucleotide sequence ID" value="XM_041550881.1"/>
</dbReference>
<feature type="region of interest" description="Disordered" evidence="2">
    <location>
        <begin position="35"/>
        <end position="67"/>
    </location>
</feature>
<proteinExistence type="inferred from homology"/>
<comment type="similarity">
    <text evidence="1">Belongs to the TIP41 family.</text>
</comment>
<evidence type="ECO:0000313" key="3">
    <source>
        <dbReference type="EMBL" id="CAB4254971.1"/>
    </source>
</evidence>
<feature type="compositionally biased region" description="Polar residues" evidence="2">
    <location>
        <begin position="53"/>
        <end position="67"/>
    </location>
</feature>
<dbReference type="OrthoDB" id="10253878at2759"/>
<protein>
    <submittedName>
        <fullName evidence="3">Similar to Saccharomyces cerevisiae YPR040W TIP41 Protein that interacts physically and genetically with Tap42p, which regulates protein phosphatase 2A</fullName>
    </submittedName>
</protein>
<dbReference type="AlphaFoldDB" id="A0A8H2VGB7"/>
<reference evidence="3 4" key="1">
    <citation type="submission" date="2020-05" db="EMBL/GenBank/DDBJ databases">
        <authorList>
            <person name="Casaregola S."/>
            <person name="Devillers H."/>
            <person name="Grondin C."/>
        </authorList>
    </citation>
    <scope>NUCLEOTIDE SEQUENCE [LARGE SCALE GENOMIC DNA]</scope>
    <source>
        <strain evidence="3 4">CLIB 1767</strain>
    </source>
</reference>